<keyword evidence="3" id="KW-1185">Reference proteome</keyword>
<dbReference type="PROSITE" id="PS51781">
    <property type="entry name" value="SH3B"/>
    <property type="match status" value="1"/>
</dbReference>
<organism evidence="2 3">
    <name type="scientific">Paenibacillus aquistagni</name>
    <dbReference type="NCBI Taxonomy" id="1852522"/>
    <lineage>
        <taxon>Bacteria</taxon>
        <taxon>Bacillati</taxon>
        <taxon>Bacillota</taxon>
        <taxon>Bacilli</taxon>
        <taxon>Bacillales</taxon>
        <taxon>Paenibacillaceae</taxon>
        <taxon>Paenibacillus</taxon>
    </lineage>
</organism>
<evidence type="ECO:0000313" key="3">
    <source>
        <dbReference type="Proteomes" id="UP000193834"/>
    </source>
</evidence>
<dbReference type="RefSeq" id="WP_085493103.1">
    <property type="nucleotide sequence ID" value="NZ_FXAZ01000001.1"/>
</dbReference>
<evidence type="ECO:0000259" key="1">
    <source>
        <dbReference type="PROSITE" id="PS51781"/>
    </source>
</evidence>
<reference evidence="2 3" key="1">
    <citation type="submission" date="2017-04" db="EMBL/GenBank/DDBJ databases">
        <authorList>
            <person name="Afonso C.L."/>
            <person name="Miller P.J."/>
            <person name="Scott M.A."/>
            <person name="Spackman E."/>
            <person name="Goraichik I."/>
            <person name="Dimitrov K.M."/>
            <person name="Suarez D.L."/>
            <person name="Swayne D.E."/>
        </authorList>
    </citation>
    <scope>NUCLEOTIDE SEQUENCE [LARGE SCALE GENOMIC DNA]</scope>
    <source>
        <strain evidence="2 3">11</strain>
    </source>
</reference>
<gene>
    <name evidence="2" type="ORF">SAMN06295960_0895</name>
</gene>
<dbReference type="AlphaFoldDB" id="A0A1X7IWP8"/>
<evidence type="ECO:0000313" key="2">
    <source>
        <dbReference type="EMBL" id="SMG19259.1"/>
    </source>
</evidence>
<dbReference type="Pfam" id="PF01832">
    <property type="entry name" value="Glucosaminidase"/>
    <property type="match status" value="1"/>
</dbReference>
<dbReference type="InterPro" id="IPR003646">
    <property type="entry name" value="SH3-like_bac-type"/>
</dbReference>
<dbReference type="Gene3D" id="1.10.530.10">
    <property type="match status" value="1"/>
</dbReference>
<dbReference type="GO" id="GO:0004040">
    <property type="term" value="F:amidase activity"/>
    <property type="evidence" value="ECO:0007669"/>
    <property type="project" value="InterPro"/>
</dbReference>
<dbReference type="EMBL" id="FXAZ01000001">
    <property type="protein sequence ID" value="SMG19259.1"/>
    <property type="molecule type" value="Genomic_DNA"/>
</dbReference>
<dbReference type="STRING" id="1852522.SAMN06295960_0895"/>
<protein>
    <submittedName>
        <fullName evidence="2">SH3 domain-containing protein</fullName>
    </submittedName>
</protein>
<dbReference type="Gene3D" id="2.30.30.40">
    <property type="entry name" value="SH3 Domains"/>
    <property type="match status" value="1"/>
</dbReference>
<dbReference type="Pfam" id="PF08239">
    <property type="entry name" value="SH3_3"/>
    <property type="match status" value="1"/>
</dbReference>
<name>A0A1X7IWP8_9BACL</name>
<sequence length="379" mass="42682">MRKLLNRQVVIYALSIALLFILGFEVHQNTYAADQEQQAVSVEDKLKTWEFLSAWNTPAFYPYLNQTPEQTAFPLLTPIRQYSTHKEQLLEQASQAAGLVPQNNQSILAQTDAYQGEQNKSIEPPMPTKLDVNQEQYEVTAYYLNVRSKPNASSSIVNVVEKDTILEIIQELDNGWLQLQGEGYVNGHYTKKATKTATQAKQQARNVAADKQAAVELPKDNVKTLSLTKSKPQKPNSKVSSSSGLTVEHIERMFKGTALANQDLEETIMSVEEEYGINAYFTIAVMKLESGNGKSRLAKEHNNLFGLNATGGSNRQAFRFEEKKDSVEKFGQLLSRNYVKKGYTSVEKVAGKYCPVDPDWPDMVTSIMNSDYRKIRDTF</sequence>
<accession>A0A1X7IWP8</accession>
<dbReference type="SMART" id="SM00287">
    <property type="entry name" value="SH3b"/>
    <property type="match status" value="1"/>
</dbReference>
<dbReference type="OrthoDB" id="9816557at2"/>
<feature type="domain" description="SH3b" evidence="1">
    <location>
        <begin position="134"/>
        <end position="194"/>
    </location>
</feature>
<proteinExistence type="predicted"/>
<dbReference type="Proteomes" id="UP000193834">
    <property type="component" value="Unassembled WGS sequence"/>
</dbReference>
<dbReference type="InterPro" id="IPR002901">
    <property type="entry name" value="MGlyc_endo_b_GlcNAc-like_dom"/>
</dbReference>